<dbReference type="RefSeq" id="WP_341415418.1">
    <property type="nucleotide sequence ID" value="NZ_JBBPCC010000005.1"/>
</dbReference>
<dbReference type="EMBL" id="JBBPCC010000005">
    <property type="protein sequence ID" value="MEK8128351.1"/>
    <property type="molecule type" value="Genomic_DNA"/>
</dbReference>
<proteinExistence type="predicted"/>
<organism evidence="2 3">
    <name type="scientific">Paenibacillus filicis</name>
    <dbReference type="NCBI Taxonomy" id="669464"/>
    <lineage>
        <taxon>Bacteria</taxon>
        <taxon>Bacillati</taxon>
        <taxon>Bacillota</taxon>
        <taxon>Bacilli</taxon>
        <taxon>Bacillales</taxon>
        <taxon>Paenibacillaceae</taxon>
        <taxon>Paenibacillus</taxon>
    </lineage>
</organism>
<sequence>MTQWKNAPIGIKAAPQTQDIQVLRDYVQTLADMLAITIKELNYIINGNLDVKNIRAKSITADRMDVQELSAITANLGHIIAGLIESVTIIGSEIMTRQQGQYPRTELSTTRNLLSAEQSAGYAINISPGGLQPNPFIEFLLAGAVRASMTLYSDPQLSITTSGSTNISIQAGNHVDISPVGLVRFDSWSKVYNFSNNQTLQQALNSLSNSISGLQGQINVLNNRVSALESGGSGPIVGPPWP</sequence>
<feature type="coiled-coil region" evidence="1">
    <location>
        <begin position="197"/>
        <end position="224"/>
    </location>
</feature>
<protein>
    <submittedName>
        <fullName evidence="2">Uncharacterized protein</fullName>
    </submittedName>
</protein>
<keyword evidence="1" id="KW-0175">Coiled coil</keyword>
<accession>A0ABU9DHQ4</accession>
<reference evidence="2 3" key="1">
    <citation type="submission" date="2024-04" db="EMBL/GenBank/DDBJ databases">
        <title>draft genome sequnece of Paenibacillus filicis.</title>
        <authorList>
            <person name="Kim D.-U."/>
        </authorList>
    </citation>
    <scope>NUCLEOTIDE SEQUENCE [LARGE SCALE GENOMIC DNA]</scope>
    <source>
        <strain evidence="2 3">KACC14197</strain>
    </source>
</reference>
<comment type="caution">
    <text evidence="2">The sequence shown here is derived from an EMBL/GenBank/DDBJ whole genome shotgun (WGS) entry which is preliminary data.</text>
</comment>
<evidence type="ECO:0000256" key="1">
    <source>
        <dbReference type="SAM" id="Coils"/>
    </source>
</evidence>
<evidence type="ECO:0000313" key="3">
    <source>
        <dbReference type="Proteomes" id="UP001469365"/>
    </source>
</evidence>
<dbReference type="Proteomes" id="UP001469365">
    <property type="component" value="Unassembled WGS sequence"/>
</dbReference>
<evidence type="ECO:0000313" key="2">
    <source>
        <dbReference type="EMBL" id="MEK8128351.1"/>
    </source>
</evidence>
<name>A0ABU9DHQ4_9BACL</name>
<gene>
    <name evidence="2" type="ORF">WMW72_10595</name>
</gene>
<keyword evidence="3" id="KW-1185">Reference proteome</keyword>